<dbReference type="EMBL" id="JADFTS010000006">
    <property type="protein sequence ID" value="KAF9601091.1"/>
    <property type="molecule type" value="Genomic_DNA"/>
</dbReference>
<evidence type="ECO:0000256" key="1">
    <source>
        <dbReference type="ARBA" id="ARBA00022670"/>
    </source>
</evidence>
<evidence type="ECO:0000259" key="8">
    <source>
        <dbReference type="Pfam" id="PF01435"/>
    </source>
</evidence>
<keyword evidence="2" id="KW-0479">Metal-binding</keyword>
<dbReference type="PANTHER" id="PTHR22726:SF1">
    <property type="entry name" value="METALLOENDOPEPTIDASE OMA1, MITOCHONDRIAL"/>
    <property type="match status" value="1"/>
</dbReference>
<comment type="cofactor">
    <cofactor evidence="6">
        <name>Zn(2+)</name>
        <dbReference type="ChEBI" id="CHEBI:29105"/>
    </cofactor>
    <text evidence="6">Binds 1 zinc ion per subunit.</text>
</comment>
<dbReference type="Proteomes" id="UP000631114">
    <property type="component" value="Unassembled WGS sequence"/>
</dbReference>
<dbReference type="OrthoDB" id="7464992at2759"/>
<dbReference type="Pfam" id="PF01435">
    <property type="entry name" value="Peptidase_M48"/>
    <property type="match status" value="2"/>
</dbReference>
<keyword evidence="10" id="KW-1185">Reference proteome</keyword>
<dbReference type="InterPro" id="IPR001915">
    <property type="entry name" value="Peptidase_M48"/>
</dbReference>
<evidence type="ECO:0000256" key="7">
    <source>
        <dbReference type="SAM" id="Phobius"/>
    </source>
</evidence>
<dbReference type="PANTHER" id="PTHR22726">
    <property type="entry name" value="METALLOENDOPEPTIDASE OMA1"/>
    <property type="match status" value="1"/>
</dbReference>
<feature type="domain" description="Peptidase M48" evidence="8">
    <location>
        <begin position="167"/>
        <end position="208"/>
    </location>
</feature>
<dbReference type="GO" id="GO:0004222">
    <property type="term" value="F:metalloendopeptidase activity"/>
    <property type="evidence" value="ECO:0007669"/>
    <property type="project" value="InterPro"/>
</dbReference>
<keyword evidence="4 6" id="KW-0862">Zinc</keyword>
<reference evidence="9 10" key="1">
    <citation type="submission" date="2020-10" db="EMBL/GenBank/DDBJ databases">
        <title>The Coptis chinensis genome and diversification of protoberbering-type alkaloids.</title>
        <authorList>
            <person name="Wang B."/>
            <person name="Shu S."/>
            <person name="Song C."/>
            <person name="Liu Y."/>
        </authorList>
    </citation>
    <scope>NUCLEOTIDE SEQUENCE [LARGE SCALE GENOMIC DNA]</scope>
    <source>
        <strain evidence="9">HL-2020</strain>
        <tissue evidence="9">Leaf</tissue>
    </source>
</reference>
<evidence type="ECO:0000256" key="4">
    <source>
        <dbReference type="ARBA" id="ARBA00022833"/>
    </source>
</evidence>
<feature type="domain" description="Peptidase M48" evidence="8">
    <location>
        <begin position="212"/>
        <end position="273"/>
    </location>
</feature>
<feature type="transmembrane region" description="Helical" evidence="7">
    <location>
        <begin position="68"/>
        <end position="88"/>
    </location>
</feature>
<keyword evidence="3 6" id="KW-0378">Hydrolase</keyword>
<gene>
    <name evidence="9" type="ORF">IFM89_016064</name>
</gene>
<name>A0A835LVK9_9MAGN</name>
<evidence type="ECO:0000256" key="6">
    <source>
        <dbReference type="RuleBase" id="RU003983"/>
    </source>
</evidence>
<evidence type="ECO:0000313" key="10">
    <source>
        <dbReference type="Proteomes" id="UP000631114"/>
    </source>
</evidence>
<keyword evidence="7" id="KW-1133">Transmembrane helix</keyword>
<evidence type="ECO:0000256" key="3">
    <source>
        <dbReference type="ARBA" id="ARBA00022801"/>
    </source>
</evidence>
<comment type="similarity">
    <text evidence="6">Belongs to the peptidase M48 family.</text>
</comment>
<evidence type="ECO:0000256" key="2">
    <source>
        <dbReference type="ARBA" id="ARBA00022723"/>
    </source>
</evidence>
<evidence type="ECO:0000256" key="5">
    <source>
        <dbReference type="ARBA" id="ARBA00023049"/>
    </source>
</evidence>
<keyword evidence="1 6" id="KW-0645">Protease</keyword>
<keyword evidence="5 6" id="KW-0482">Metalloprotease</keyword>
<dbReference type="AlphaFoldDB" id="A0A835LVK9"/>
<organism evidence="9 10">
    <name type="scientific">Coptis chinensis</name>
    <dbReference type="NCBI Taxonomy" id="261450"/>
    <lineage>
        <taxon>Eukaryota</taxon>
        <taxon>Viridiplantae</taxon>
        <taxon>Streptophyta</taxon>
        <taxon>Embryophyta</taxon>
        <taxon>Tracheophyta</taxon>
        <taxon>Spermatophyta</taxon>
        <taxon>Magnoliopsida</taxon>
        <taxon>Ranunculales</taxon>
        <taxon>Ranunculaceae</taxon>
        <taxon>Coptidoideae</taxon>
        <taxon>Coptis</taxon>
    </lineage>
</organism>
<accession>A0A835LVK9</accession>
<dbReference type="GO" id="GO:0051603">
    <property type="term" value="P:proteolysis involved in protein catabolic process"/>
    <property type="evidence" value="ECO:0007669"/>
    <property type="project" value="TreeGrafter"/>
</dbReference>
<keyword evidence="7" id="KW-0472">Membrane</keyword>
<protein>
    <recommendedName>
        <fullName evidence="8">Peptidase M48 domain-containing protein</fullName>
    </recommendedName>
</protein>
<proteinExistence type="inferred from homology"/>
<comment type="caution">
    <text evidence="9">The sequence shown here is derived from an EMBL/GenBank/DDBJ whole genome shotgun (WGS) entry which is preliminary data.</text>
</comment>
<dbReference type="Gene3D" id="3.30.2010.10">
    <property type="entry name" value="Metalloproteases ('zincins'), catalytic domain"/>
    <property type="match status" value="1"/>
</dbReference>
<dbReference type="GO" id="GO:0016020">
    <property type="term" value="C:membrane"/>
    <property type="evidence" value="ECO:0007669"/>
    <property type="project" value="TreeGrafter"/>
</dbReference>
<sequence>MSWYRRAKLGITSFHNLTNSTAQLHRKIPNSSFQLYGNTIVPTCKPPTTSFQRYYNVERNQDIRAKRLYQLSVLAIIGAGLWAGFVFFRLGVHIENVPYTNRKHIVVCSPMQEKLLANSWLEESKTKYKGKLLDEKDPHSVRAKLILKNIIEGLEREVKLDELPIHALAMAGGTIFIFRGTLEGLTDGGVATVIAHEVAHVVARHMAEFPHLLVSSHKRELEADYIGLLLMASAGYKPRIAVEFWKIASLSNPDISKGDLNHPSFEERANFLAQAHVMEQALTIYEEVRPHRPVN</sequence>
<keyword evidence="7" id="KW-0812">Transmembrane</keyword>
<dbReference type="GO" id="GO:0046872">
    <property type="term" value="F:metal ion binding"/>
    <property type="evidence" value="ECO:0007669"/>
    <property type="project" value="UniProtKB-KW"/>
</dbReference>
<dbReference type="InterPro" id="IPR051156">
    <property type="entry name" value="Mito/Outer_Membr_Metalloprot"/>
</dbReference>
<evidence type="ECO:0000313" key="9">
    <source>
        <dbReference type="EMBL" id="KAF9601091.1"/>
    </source>
</evidence>